<proteinExistence type="predicted"/>
<reference evidence="2" key="1">
    <citation type="submission" date="2014-09" db="EMBL/GenBank/DDBJ databases">
        <authorList>
            <person name="Magalhaes I.L.F."/>
            <person name="Oliveira U."/>
            <person name="Santos F.R."/>
            <person name="Vidigal T.H.D.A."/>
            <person name="Brescovit A.D."/>
            <person name="Santos A.J."/>
        </authorList>
    </citation>
    <scope>NUCLEOTIDE SEQUENCE</scope>
    <source>
        <tissue evidence="2">Shoot tissue taken approximately 20 cm above the soil surface</tissue>
    </source>
</reference>
<dbReference type="EMBL" id="GBRH01277778">
    <property type="protein sequence ID" value="JAD20117.1"/>
    <property type="molecule type" value="Transcribed_RNA"/>
</dbReference>
<reference evidence="2" key="2">
    <citation type="journal article" date="2015" name="Data Brief">
        <title>Shoot transcriptome of the giant reed, Arundo donax.</title>
        <authorList>
            <person name="Barrero R.A."/>
            <person name="Guerrero F.D."/>
            <person name="Moolhuijzen P."/>
            <person name="Goolsby J.A."/>
            <person name="Tidwell J."/>
            <person name="Bellgard S.E."/>
            <person name="Bellgard M.I."/>
        </authorList>
    </citation>
    <scope>NUCLEOTIDE SEQUENCE</scope>
    <source>
        <tissue evidence="2">Shoot tissue taken approximately 20 cm above the soil surface</tissue>
    </source>
</reference>
<organism evidence="2">
    <name type="scientific">Arundo donax</name>
    <name type="common">Giant reed</name>
    <name type="synonym">Donax arundinaceus</name>
    <dbReference type="NCBI Taxonomy" id="35708"/>
    <lineage>
        <taxon>Eukaryota</taxon>
        <taxon>Viridiplantae</taxon>
        <taxon>Streptophyta</taxon>
        <taxon>Embryophyta</taxon>
        <taxon>Tracheophyta</taxon>
        <taxon>Spermatophyta</taxon>
        <taxon>Magnoliopsida</taxon>
        <taxon>Liliopsida</taxon>
        <taxon>Poales</taxon>
        <taxon>Poaceae</taxon>
        <taxon>PACMAD clade</taxon>
        <taxon>Arundinoideae</taxon>
        <taxon>Arundineae</taxon>
        <taxon>Arundo</taxon>
    </lineage>
</organism>
<evidence type="ECO:0000256" key="1">
    <source>
        <dbReference type="SAM" id="Phobius"/>
    </source>
</evidence>
<protein>
    <submittedName>
        <fullName evidence="2">Uncharacterized protein</fullName>
    </submittedName>
</protein>
<feature type="transmembrane region" description="Helical" evidence="1">
    <location>
        <begin position="28"/>
        <end position="46"/>
    </location>
</feature>
<evidence type="ECO:0000313" key="2">
    <source>
        <dbReference type="EMBL" id="JAD20117.1"/>
    </source>
</evidence>
<keyword evidence="1" id="KW-0812">Transmembrane</keyword>
<sequence length="93" mass="10640">MDLLQGHYISTASRDLATPSKGLLENYASFRLAFALVLAALIFMMMSLRQARNDVRHLVLSLMWAGLCIGITQYVKSKGRMFTNQPRFYQSRH</sequence>
<dbReference type="AlphaFoldDB" id="A0A0A8Y9T7"/>
<accession>A0A0A8Y9T7</accession>
<name>A0A0A8Y9T7_ARUDO</name>
<keyword evidence="1" id="KW-0472">Membrane</keyword>
<feature type="transmembrane region" description="Helical" evidence="1">
    <location>
        <begin position="58"/>
        <end position="75"/>
    </location>
</feature>
<keyword evidence="1" id="KW-1133">Transmembrane helix</keyword>